<evidence type="ECO:0008006" key="5">
    <source>
        <dbReference type="Google" id="ProtNLM"/>
    </source>
</evidence>
<comment type="caution">
    <text evidence="3">The sequence shown here is derived from an EMBL/GenBank/DDBJ whole genome shotgun (WGS) entry which is preliminary data.</text>
</comment>
<dbReference type="AlphaFoldDB" id="A0A5C4RPJ6"/>
<evidence type="ECO:0000256" key="2">
    <source>
        <dbReference type="SAM" id="SignalP"/>
    </source>
</evidence>
<feature type="chain" id="PRO_5023077597" description="DUF1579 domain-containing protein" evidence="2">
    <location>
        <begin position="21"/>
        <end position="173"/>
    </location>
</feature>
<dbReference type="OrthoDB" id="129271at2"/>
<reference evidence="3 4" key="1">
    <citation type="submission" date="2019-03" db="EMBL/GenBank/DDBJ databases">
        <title>Arenimonas daejeonensis sp. nov., isolated from compost.</title>
        <authorList>
            <person name="Jeon C.O."/>
        </authorList>
    </citation>
    <scope>NUCLEOTIDE SEQUENCE [LARGE SCALE GENOMIC DNA]</scope>
    <source>
        <strain evidence="3 4">R29</strain>
    </source>
</reference>
<feature type="region of interest" description="Disordered" evidence="1">
    <location>
        <begin position="145"/>
        <end position="173"/>
    </location>
</feature>
<accession>A0A5C4RPJ6</accession>
<protein>
    <recommendedName>
        <fullName evidence="5">DUF1579 domain-containing protein</fullName>
    </recommendedName>
</protein>
<organism evidence="3 4">
    <name type="scientific">Arenimonas terrae</name>
    <dbReference type="NCBI Taxonomy" id="2546226"/>
    <lineage>
        <taxon>Bacteria</taxon>
        <taxon>Pseudomonadati</taxon>
        <taxon>Pseudomonadota</taxon>
        <taxon>Gammaproteobacteria</taxon>
        <taxon>Lysobacterales</taxon>
        <taxon>Lysobacteraceae</taxon>
        <taxon>Arenimonas</taxon>
    </lineage>
</organism>
<dbReference type="Proteomes" id="UP000305760">
    <property type="component" value="Unassembled WGS sequence"/>
</dbReference>
<gene>
    <name evidence="3" type="ORF">E1B00_12850</name>
</gene>
<sequence length="173" mass="19167">MRPLRISLALLLCLPSVALADETAAEAFAALSKLQGQWEGEFANGRRHTVDYRLSAGGSVLVETWTLAPGRESITMYHLDGDRLLATHYCPQGNQPRLQRVDDGDPERISFAFVDGTGLQKPGGWHQDSFWVEFESDARYRRDEVYAPNAATGETEEDAPPVSYRRVSAPTAD</sequence>
<name>A0A5C4RPJ6_9GAMM</name>
<feature type="signal peptide" evidence="2">
    <location>
        <begin position="1"/>
        <end position="20"/>
    </location>
</feature>
<keyword evidence="4" id="KW-1185">Reference proteome</keyword>
<evidence type="ECO:0000313" key="4">
    <source>
        <dbReference type="Proteomes" id="UP000305760"/>
    </source>
</evidence>
<dbReference type="EMBL" id="SMDR01000003">
    <property type="protein sequence ID" value="TNJ33183.1"/>
    <property type="molecule type" value="Genomic_DNA"/>
</dbReference>
<keyword evidence="2" id="KW-0732">Signal</keyword>
<dbReference type="RefSeq" id="WP_139449405.1">
    <property type="nucleotide sequence ID" value="NZ_SMDR01000003.1"/>
</dbReference>
<proteinExistence type="predicted"/>
<evidence type="ECO:0000256" key="1">
    <source>
        <dbReference type="SAM" id="MobiDB-lite"/>
    </source>
</evidence>
<evidence type="ECO:0000313" key="3">
    <source>
        <dbReference type="EMBL" id="TNJ33183.1"/>
    </source>
</evidence>